<gene>
    <name evidence="1" type="ORF">CLV72_104381</name>
</gene>
<dbReference type="InterPro" id="IPR036661">
    <property type="entry name" value="Luciferase-like_sf"/>
</dbReference>
<keyword evidence="1" id="KW-0560">Oxidoreductase</keyword>
<keyword evidence="2" id="KW-1185">Reference proteome</keyword>
<dbReference type="Gene3D" id="3.20.20.30">
    <property type="entry name" value="Luciferase-like domain"/>
    <property type="match status" value="1"/>
</dbReference>
<dbReference type="Proteomes" id="UP000237846">
    <property type="component" value="Unassembled WGS sequence"/>
</dbReference>
<protein>
    <submittedName>
        <fullName evidence="1">Luciferase-like monooxygenase</fullName>
    </submittedName>
</protein>
<dbReference type="RefSeq" id="WP_106246281.1">
    <property type="nucleotide sequence ID" value="NZ_PVZC01000004.1"/>
</dbReference>
<dbReference type="EMBL" id="PVZC01000004">
    <property type="protein sequence ID" value="PRX98801.1"/>
    <property type="molecule type" value="Genomic_DNA"/>
</dbReference>
<dbReference type="SUPFAM" id="SSF51679">
    <property type="entry name" value="Bacterial luciferase-like"/>
    <property type="match status" value="1"/>
</dbReference>
<sequence>MPFAGRGARAEGALRLFGHGGGPFEGEHDGFGEGVFAPVPSTPVPIMLGGVSDIALRRAAAYADVWQSLPSAPAEFADRMRRLADALEPPA</sequence>
<reference evidence="1 2" key="1">
    <citation type="submission" date="2018-03" db="EMBL/GenBank/DDBJ databases">
        <title>Genomic Encyclopedia of Archaeal and Bacterial Type Strains, Phase II (KMG-II): from individual species to whole genera.</title>
        <authorList>
            <person name="Goeker M."/>
        </authorList>
    </citation>
    <scope>NUCLEOTIDE SEQUENCE [LARGE SCALE GENOMIC DNA]</scope>
    <source>
        <strain evidence="1 2">DSM 45601</strain>
    </source>
</reference>
<evidence type="ECO:0000313" key="1">
    <source>
        <dbReference type="EMBL" id="PRX98801.1"/>
    </source>
</evidence>
<name>A0A2T0Q515_9ACTN</name>
<evidence type="ECO:0000313" key="2">
    <source>
        <dbReference type="Proteomes" id="UP000237846"/>
    </source>
</evidence>
<proteinExistence type="predicted"/>
<dbReference type="AlphaFoldDB" id="A0A2T0Q515"/>
<dbReference type="GO" id="GO:0016705">
    <property type="term" value="F:oxidoreductase activity, acting on paired donors, with incorporation or reduction of molecular oxygen"/>
    <property type="evidence" value="ECO:0007669"/>
    <property type="project" value="InterPro"/>
</dbReference>
<comment type="caution">
    <text evidence="1">The sequence shown here is derived from an EMBL/GenBank/DDBJ whole genome shotgun (WGS) entry which is preliminary data.</text>
</comment>
<organism evidence="1 2">
    <name type="scientific">Allonocardiopsis opalescens</name>
    <dbReference type="NCBI Taxonomy" id="1144618"/>
    <lineage>
        <taxon>Bacteria</taxon>
        <taxon>Bacillati</taxon>
        <taxon>Actinomycetota</taxon>
        <taxon>Actinomycetes</taxon>
        <taxon>Streptosporangiales</taxon>
        <taxon>Allonocardiopsis</taxon>
    </lineage>
</organism>
<dbReference type="GO" id="GO:0004497">
    <property type="term" value="F:monooxygenase activity"/>
    <property type="evidence" value="ECO:0007669"/>
    <property type="project" value="UniProtKB-KW"/>
</dbReference>
<accession>A0A2T0Q515</accession>
<keyword evidence="1" id="KW-0503">Monooxygenase</keyword>